<feature type="domain" description="DUF397" evidence="1">
    <location>
        <begin position="6"/>
        <end position="58"/>
    </location>
</feature>
<reference evidence="3" key="1">
    <citation type="journal article" date="2019" name="Int. J. Syst. Evol. Microbiol.">
        <title>The Global Catalogue of Microorganisms (GCM) 10K type strain sequencing project: providing services to taxonomists for standard genome sequencing and annotation.</title>
        <authorList>
            <consortium name="The Broad Institute Genomics Platform"/>
            <consortium name="The Broad Institute Genome Sequencing Center for Infectious Disease"/>
            <person name="Wu L."/>
            <person name="Ma J."/>
        </authorList>
    </citation>
    <scope>NUCLEOTIDE SEQUENCE [LARGE SCALE GENOMIC DNA]</scope>
    <source>
        <strain evidence="3">JCM 4565</strain>
    </source>
</reference>
<keyword evidence="3" id="KW-1185">Reference proteome</keyword>
<sequence>MNTEYAWRKSSYSDGVGGSCLEIADCISDLVPVRDSKTPHGPTLLFPARAWADFITALAT</sequence>
<evidence type="ECO:0000313" key="3">
    <source>
        <dbReference type="Proteomes" id="UP001500063"/>
    </source>
</evidence>
<protein>
    <recommendedName>
        <fullName evidence="1">DUF397 domain-containing protein</fullName>
    </recommendedName>
</protein>
<dbReference type="InterPro" id="IPR007278">
    <property type="entry name" value="DUF397"/>
</dbReference>
<proteinExistence type="predicted"/>
<evidence type="ECO:0000259" key="1">
    <source>
        <dbReference type="Pfam" id="PF04149"/>
    </source>
</evidence>
<dbReference type="EMBL" id="BAAABW010000002">
    <property type="protein sequence ID" value="GAA0332825.1"/>
    <property type="molecule type" value="Genomic_DNA"/>
</dbReference>
<organism evidence="2 3">
    <name type="scientific">Streptomyces blastmyceticus</name>
    <dbReference type="NCBI Taxonomy" id="68180"/>
    <lineage>
        <taxon>Bacteria</taxon>
        <taxon>Bacillati</taxon>
        <taxon>Actinomycetota</taxon>
        <taxon>Actinomycetes</taxon>
        <taxon>Kitasatosporales</taxon>
        <taxon>Streptomycetaceae</taxon>
        <taxon>Streptomyces</taxon>
    </lineage>
</organism>
<evidence type="ECO:0000313" key="2">
    <source>
        <dbReference type="EMBL" id="GAA0332825.1"/>
    </source>
</evidence>
<gene>
    <name evidence="2" type="ORF">GCM10010319_05980</name>
</gene>
<name>A0ABP3G2D8_9ACTN</name>
<accession>A0ABP3G2D8</accession>
<dbReference type="Proteomes" id="UP001500063">
    <property type="component" value="Unassembled WGS sequence"/>
</dbReference>
<dbReference type="RefSeq" id="WP_344115727.1">
    <property type="nucleotide sequence ID" value="NZ_BAAABW010000002.1"/>
</dbReference>
<comment type="caution">
    <text evidence="2">The sequence shown here is derived from an EMBL/GenBank/DDBJ whole genome shotgun (WGS) entry which is preliminary data.</text>
</comment>
<dbReference type="Pfam" id="PF04149">
    <property type="entry name" value="DUF397"/>
    <property type="match status" value="1"/>
</dbReference>